<keyword evidence="5 8" id="KW-0812">Transmembrane</keyword>
<dbReference type="KEGG" id="sna:Snas_2818"/>
<dbReference type="RefSeq" id="WP_013018065.1">
    <property type="nucleotide sequence ID" value="NC_013947.1"/>
</dbReference>
<feature type="transmembrane region" description="Helical" evidence="8">
    <location>
        <begin position="70"/>
        <end position="90"/>
    </location>
</feature>
<dbReference type="CDD" id="cd06550">
    <property type="entry name" value="TM_ABC_iron-siderophores_like"/>
    <property type="match status" value="1"/>
</dbReference>
<dbReference type="InterPro" id="IPR000522">
    <property type="entry name" value="ABC_transptr_permease_BtuC"/>
</dbReference>
<evidence type="ECO:0000256" key="7">
    <source>
        <dbReference type="ARBA" id="ARBA00023136"/>
    </source>
</evidence>
<reference evidence="9 10" key="1">
    <citation type="journal article" date="2009" name="Stand. Genomic Sci.">
        <title>Complete genome sequence of Stackebrandtia nassauensis type strain (LLR-40K-21).</title>
        <authorList>
            <person name="Munk C."/>
            <person name="Lapidus A."/>
            <person name="Copeland A."/>
            <person name="Jando M."/>
            <person name="Mayilraj S."/>
            <person name="Glavina Del Rio T."/>
            <person name="Nolan M."/>
            <person name="Chen F."/>
            <person name="Lucas S."/>
            <person name="Tice H."/>
            <person name="Cheng J.F."/>
            <person name="Han C."/>
            <person name="Detter J.C."/>
            <person name="Bruce D."/>
            <person name="Goodwin L."/>
            <person name="Chain P."/>
            <person name="Pitluck S."/>
            <person name="Goker M."/>
            <person name="Ovchinikova G."/>
            <person name="Pati A."/>
            <person name="Ivanova N."/>
            <person name="Mavromatis K."/>
            <person name="Chen A."/>
            <person name="Palaniappan K."/>
            <person name="Land M."/>
            <person name="Hauser L."/>
            <person name="Chang Y.J."/>
            <person name="Jeffries C.D."/>
            <person name="Bristow J."/>
            <person name="Eisen J.A."/>
            <person name="Markowitz V."/>
            <person name="Hugenholtz P."/>
            <person name="Kyrpides N.C."/>
            <person name="Klenk H.P."/>
        </authorList>
    </citation>
    <scope>NUCLEOTIDE SEQUENCE [LARGE SCALE GENOMIC DNA]</scope>
    <source>
        <strain evidence="10">DSM 44728 / CIP 108903 / NRRL B-16338 / NBRC 102104 / LLR-40K-21</strain>
    </source>
</reference>
<feature type="transmembrane region" description="Helical" evidence="8">
    <location>
        <begin position="102"/>
        <end position="123"/>
    </location>
</feature>
<dbReference type="HOGENOM" id="CLU_013016_1_0_11"/>
<comment type="similarity">
    <text evidence="2">Belongs to the binding-protein-dependent transport system permease family. FecCD subfamily.</text>
</comment>
<name>D3Q8C0_STANL</name>
<keyword evidence="6 8" id="KW-1133">Transmembrane helix</keyword>
<dbReference type="STRING" id="446470.Snas_2818"/>
<sequence>MTSTRLAERTKPARAPRRGLGLALAVLALAGACVLSLGVGAKAIPASDVIAAILDPDNGAEAPIVWSLRIPRTLMGLTAGAALGACGALIQALTRNPLADPGILGVNAGAAFAITMAIAFLGLSSPWGYVWFAIAGAFVATLAVYAIGSIGRAAATPVRMTLAGVAMSAVLAGVTQIVSLTNPRLFHSSLSWTVGSLGGRDLGIIAALAPLVGIGLVLAVLVTKPLNAWALGDDLGRSLGGNPNRVRVITITAITVLAAAATALAGPIGFVGLIVPHVVRWFTGPDQRWIVALSVVVAPVLLLVADSLGRILLPNGELRVSIVTAFLGAPLMMGLVMRRKASSL</sequence>
<dbReference type="GO" id="GO:0022857">
    <property type="term" value="F:transmembrane transporter activity"/>
    <property type="evidence" value="ECO:0007669"/>
    <property type="project" value="InterPro"/>
</dbReference>
<evidence type="ECO:0000256" key="3">
    <source>
        <dbReference type="ARBA" id="ARBA00022448"/>
    </source>
</evidence>
<evidence type="ECO:0000256" key="6">
    <source>
        <dbReference type="ARBA" id="ARBA00022989"/>
    </source>
</evidence>
<dbReference type="Proteomes" id="UP000000844">
    <property type="component" value="Chromosome"/>
</dbReference>
<gene>
    <name evidence="9" type="ordered locus">Snas_2818</name>
</gene>
<evidence type="ECO:0000313" key="9">
    <source>
        <dbReference type="EMBL" id="ADD42494.1"/>
    </source>
</evidence>
<dbReference type="SUPFAM" id="SSF81345">
    <property type="entry name" value="ABC transporter involved in vitamin B12 uptake, BtuC"/>
    <property type="match status" value="1"/>
</dbReference>
<feature type="transmembrane region" description="Helical" evidence="8">
    <location>
        <begin position="129"/>
        <end position="148"/>
    </location>
</feature>
<dbReference type="GO" id="GO:0033214">
    <property type="term" value="P:siderophore-iron import into cell"/>
    <property type="evidence" value="ECO:0007669"/>
    <property type="project" value="TreeGrafter"/>
</dbReference>
<evidence type="ECO:0000256" key="4">
    <source>
        <dbReference type="ARBA" id="ARBA00022475"/>
    </source>
</evidence>
<dbReference type="PANTHER" id="PTHR30472">
    <property type="entry name" value="FERRIC ENTEROBACTIN TRANSPORT SYSTEM PERMEASE PROTEIN"/>
    <property type="match status" value="1"/>
</dbReference>
<feature type="transmembrane region" description="Helical" evidence="8">
    <location>
        <begin position="160"/>
        <end position="182"/>
    </location>
</feature>
<proteinExistence type="inferred from homology"/>
<keyword evidence="4" id="KW-1003">Cell membrane</keyword>
<dbReference type="Gene3D" id="1.10.3470.10">
    <property type="entry name" value="ABC transporter involved in vitamin B12 uptake, BtuC"/>
    <property type="match status" value="1"/>
</dbReference>
<keyword evidence="10" id="KW-1185">Reference proteome</keyword>
<feature type="transmembrane region" description="Helical" evidence="8">
    <location>
        <begin position="287"/>
        <end position="306"/>
    </location>
</feature>
<evidence type="ECO:0000313" key="10">
    <source>
        <dbReference type="Proteomes" id="UP000000844"/>
    </source>
</evidence>
<feature type="transmembrane region" description="Helical" evidence="8">
    <location>
        <begin position="248"/>
        <end position="275"/>
    </location>
</feature>
<protein>
    <submittedName>
        <fullName evidence="9">Transport system permease protein</fullName>
    </submittedName>
</protein>
<keyword evidence="7 8" id="KW-0472">Membrane</keyword>
<dbReference type="EMBL" id="CP001778">
    <property type="protein sequence ID" value="ADD42494.1"/>
    <property type="molecule type" value="Genomic_DNA"/>
</dbReference>
<evidence type="ECO:0000256" key="5">
    <source>
        <dbReference type="ARBA" id="ARBA00022692"/>
    </source>
</evidence>
<dbReference type="eggNOG" id="COG0609">
    <property type="taxonomic scope" value="Bacteria"/>
</dbReference>
<feature type="transmembrane region" description="Helical" evidence="8">
    <location>
        <begin position="318"/>
        <end position="337"/>
    </location>
</feature>
<dbReference type="GO" id="GO:0005886">
    <property type="term" value="C:plasma membrane"/>
    <property type="evidence" value="ECO:0007669"/>
    <property type="project" value="UniProtKB-SubCell"/>
</dbReference>
<dbReference type="AlphaFoldDB" id="D3Q8C0"/>
<dbReference type="PROSITE" id="PS51257">
    <property type="entry name" value="PROKAR_LIPOPROTEIN"/>
    <property type="match status" value="1"/>
</dbReference>
<comment type="subcellular location">
    <subcellularLocation>
        <location evidence="1">Cell membrane</location>
        <topology evidence="1">Multi-pass membrane protein</topology>
    </subcellularLocation>
</comment>
<evidence type="ECO:0000256" key="1">
    <source>
        <dbReference type="ARBA" id="ARBA00004651"/>
    </source>
</evidence>
<dbReference type="OrthoDB" id="9782305at2"/>
<dbReference type="PANTHER" id="PTHR30472:SF1">
    <property type="entry name" value="FE(3+) DICITRATE TRANSPORT SYSTEM PERMEASE PROTEIN FECC-RELATED"/>
    <property type="match status" value="1"/>
</dbReference>
<dbReference type="InterPro" id="IPR037294">
    <property type="entry name" value="ABC_BtuC-like"/>
</dbReference>
<dbReference type="FunFam" id="1.10.3470.10:FF:000001">
    <property type="entry name" value="Vitamin B12 ABC transporter permease BtuC"/>
    <property type="match status" value="1"/>
</dbReference>
<dbReference type="Pfam" id="PF01032">
    <property type="entry name" value="FecCD"/>
    <property type="match status" value="1"/>
</dbReference>
<evidence type="ECO:0000256" key="2">
    <source>
        <dbReference type="ARBA" id="ARBA00007935"/>
    </source>
</evidence>
<organism evidence="9 10">
    <name type="scientific">Stackebrandtia nassauensis (strain DSM 44728 / CIP 108903 / NRRL B-16338 / NBRC 102104 / LLR-40K-21)</name>
    <dbReference type="NCBI Taxonomy" id="446470"/>
    <lineage>
        <taxon>Bacteria</taxon>
        <taxon>Bacillati</taxon>
        <taxon>Actinomycetota</taxon>
        <taxon>Actinomycetes</taxon>
        <taxon>Glycomycetales</taxon>
        <taxon>Glycomycetaceae</taxon>
        <taxon>Stackebrandtia</taxon>
    </lineage>
</organism>
<evidence type="ECO:0000256" key="8">
    <source>
        <dbReference type="SAM" id="Phobius"/>
    </source>
</evidence>
<accession>D3Q8C0</accession>
<keyword evidence="3" id="KW-0813">Transport</keyword>
<feature type="transmembrane region" description="Helical" evidence="8">
    <location>
        <begin position="202"/>
        <end position="222"/>
    </location>
</feature>